<sequence length="101" mass="11688">MSKALYLDEIYVECEVLDHVIKNAKHVGLISKTAGEDDDNRKWVLSMAKHHMLILKLQETAKEKPYEPVGKKCLDLHVQEIVRKISKVLADALKLHYPLRR</sequence>
<comment type="caution">
    <text evidence="1">The sequence shown here is derived from an EMBL/GenBank/DDBJ whole genome shotgun (WGS) entry which is preliminary data.</text>
</comment>
<proteinExistence type="predicted"/>
<dbReference type="AlphaFoldDB" id="A0A271VQR6"/>
<evidence type="ECO:0000313" key="1">
    <source>
        <dbReference type="EMBL" id="PAR20513.1"/>
    </source>
</evidence>
<dbReference type="RefSeq" id="WP_095458119.1">
    <property type="nucleotide sequence ID" value="NZ_LBGR01000006.1"/>
</dbReference>
<protein>
    <submittedName>
        <fullName evidence="1">Uncharacterized protein</fullName>
    </submittedName>
</protein>
<organism evidence="1 2">
    <name type="scientific">Vibrio metoecus</name>
    <dbReference type="NCBI Taxonomy" id="1481663"/>
    <lineage>
        <taxon>Bacteria</taxon>
        <taxon>Pseudomonadati</taxon>
        <taxon>Pseudomonadota</taxon>
        <taxon>Gammaproteobacteria</taxon>
        <taxon>Vibrionales</taxon>
        <taxon>Vibrionaceae</taxon>
        <taxon>Vibrio</taxon>
    </lineage>
</organism>
<dbReference type="EMBL" id="NMSH01000017">
    <property type="protein sequence ID" value="PAR20513.1"/>
    <property type="molecule type" value="Genomic_DNA"/>
</dbReference>
<evidence type="ECO:0000313" key="2">
    <source>
        <dbReference type="Proteomes" id="UP000216173"/>
    </source>
</evidence>
<reference evidence="2" key="1">
    <citation type="submission" date="2017-07" db="EMBL/GenBank/DDBJ databases">
        <authorList>
            <person name="Boucher Y."/>
            <person name="Orata F.D."/>
        </authorList>
    </citation>
    <scope>NUCLEOTIDE SEQUENCE [LARGE SCALE GENOMIC DNA]</scope>
    <source>
        <strain evidence="2">OYP9E10</strain>
    </source>
</reference>
<accession>A0A271VQR6</accession>
<name>A0A271VQR6_VIBMT</name>
<gene>
    <name evidence="1" type="ORF">CGU03_11935</name>
</gene>
<dbReference type="Proteomes" id="UP000216173">
    <property type="component" value="Unassembled WGS sequence"/>
</dbReference>